<feature type="domain" description="CBS" evidence="2">
    <location>
        <begin position="82"/>
        <end position="118"/>
    </location>
</feature>
<evidence type="ECO:0000256" key="1">
    <source>
        <dbReference type="ARBA" id="ARBA00023122"/>
    </source>
</evidence>
<proteinExistence type="predicted"/>
<name>X0WPL0_9ZZZZ</name>
<dbReference type="SUPFAM" id="SSF54631">
    <property type="entry name" value="CBS-domain pair"/>
    <property type="match status" value="1"/>
</dbReference>
<dbReference type="EMBL" id="BARS01037335">
    <property type="protein sequence ID" value="GAG25157.1"/>
    <property type="molecule type" value="Genomic_DNA"/>
</dbReference>
<feature type="non-terminal residue" evidence="3">
    <location>
        <position position="118"/>
    </location>
</feature>
<comment type="caution">
    <text evidence="3">The sequence shown here is derived from an EMBL/GenBank/DDBJ whole genome shotgun (WGS) entry which is preliminary data.</text>
</comment>
<dbReference type="PANTHER" id="PTHR43080">
    <property type="entry name" value="CBS DOMAIN-CONTAINING PROTEIN CBSX3, MITOCHONDRIAL"/>
    <property type="match status" value="1"/>
</dbReference>
<dbReference type="SMART" id="SM00116">
    <property type="entry name" value="CBS"/>
    <property type="match status" value="2"/>
</dbReference>
<evidence type="ECO:0000259" key="2">
    <source>
        <dbReference type="PROSITE" id="PS51371"/>
    </source>
</evidence>
<dbReference type="CDD" id="cd04584">
    <property type="entry name" value="CBS_pair_AcuB_like"/>
    <property type="match status" value="1"/>
</dbReference>
<dbReference type="InterPro" id="IPR046342">
    <property type="entry name" value="CBS_dom_sf"/>
</dbReference>
<dbReference type="Gene3D" id="3.10.580.10">
    <property type="entry name" value="CBS-domain"/>
    <property type="match status" value="1"/>
</dbReference>
<dbReference type="AlphaFoldDB" id="X0WPL0"/>
<protein>
    <recommendedName>
        <fullName evidence="2">CBS domain-containing protein</fullName>
    </recommendedName>
</protein>
<dbReference type="PROSITE" id="PS51371">
    <property type="entry name" value="CBS"/>
    <property type="match status" value="2"/>
</dbReference>
<reference evidence="3" key="1">
    <citation type="journal article" date="2014" name="Front. Microbiol.">
        <title>High frequency of phylogenetically diverse reductive dehalogenase-homologous genes in deep subseafloor sedimentary metagenomes.</title>
        <authorList>
            <person name="Kawai M."/>
            <person name="Futagami T."/>
            <person name="Toyoda A."/>
            <person name="Takaki Y."/>
            <person name="Nishi S."/>
            <person name="Hori S."/>
            <person name="Arai W."/>
            <person name="Tsubouchi T."/>
            <person name="Morono Y."/>
            <person name="Uchiyama I."/>
            <person name="Ito T."/>
            <person name="Fujiyama A."/>
            <person name="Inagaki F."/>
            <person name="Takami H."/>
        </authorList>
    </citation>
    <scope>NUCLEOTIDE SEQUENCE</scope>
    <source>
        <strain evidence="3">Expedition CK06-06</strain>
    </source>
</reference>
<keyword evidence="1" id="KW-0129">CBS domain</keyword>
<organism evidence="3">
    <name type="scientific">marine sediment metagenome</name>
    <dbReference type="NCBI Taxonomy" id="412755"/>
    <lineage>
        <taxon>unclassified sequences</taxon>
        <taxon>metagenomes</taxon>
        <taxon>ecological metagenomes</taxon>
    </lineage>
</organism>
<gene>
    <name evidence="3" type="ORF">S01H1_57260</name>
</gene>
<dbReference type="PANTHER" id="PTHR43080:SF2">
    <property type="entry name" value="CBS DOMAIN-CONTAINING PROTEIN"/>
    <property type="match status" value="1"/>
</dbReference>
<dbReference type="InterPro" id="IPR000644">
    <property type="entry name" value="CBS_dom"/>
</dbReference>
<accession>X0WPL0</accession>
<sequence>MLIGERMTGHPVTVTQNEGIDDALKMMRDNHVRRLPVLDKKGKLVGIVSDKDLLYASPSPATSLSVHELHYLLSKLTVKEVMSSPVITVTEYTPLEEAARIMADSKIGGLPVMREDKV</sequence>
<feature type="domain" description="CBS" evidence="2">
    <location>
        <begin position="7"/>
        <end position="63"/>
    </location>
</feature>
<evidence type="ECO:0000313" key="3">
    <source>
        <dbReference type="EMBL" id="GAG25157.1"/>
    </source>
</evidence>
<dbReference type="Pfam" id="PF00571">
    <property type="entry name" value="CBS"/>
    <property type="match status" value="2"/>
</dbReference>
<dbReference type="InterPro" id="IPR051257">
    <property type="entry name" value="Diverse_CBS-Domain"/>
</dbReference>